<dbReference type="AlphaFoldDB" id="A0A4V3ALV9"/>
<feature type="transmembrane region" description="Helical" evidence="7">
    <location>
        <begin position="45"/>
        <end position="68"/>
    </location>
</feature>
<evidence type="ECO:0000256" key="2">
    <source>
        <dbReference type="ARBA" id="ARBA00022475"/>
    </source>
</evidence>
<dbReference type="EMBL" id="SMTK01000005">
    <property type="protein sequence ID" value="TDK24026.1"/>
    <property type="molecule type" value="Genomic_DNA"/>
</dbReference>
<gene>
    <name evidence="8" type="ORF">E2F48_14660</name>
</gene>
<evidence type="ECO:0000313" key="8">
    <source>
        <dbReference type="EMBL" id="TDK24026.1"/>
    </source>
</evidence>
<feature type="transmembrane region" description="Helical" evidence="7">
    <location>
        <begin position="12"/>
        <end position="33"/>
    </location>
</feature>
<dbReference type="Proteomes" id="UP000295411">
    <property type="component" value="Unassembled WGS sequence"/>
</dbReference>
<reference evidence="8 9" key="1">
    <citation type="submission" date="2019-03" db="EMBL/GenBank/DDBJ databases">
        <title>Arthrobacter sp. nov., an bacterium isolated from biocrust in Mu Us Desert.</title>
        <authorList>
            <person name="Lixiong L."/>
        </authorList>
    </citation>
    <scope>NUCLEOTIDE SEQUENCE [LARGE SCALE GENOMIC DNA]</scope>
    <source>
        <strain evidence="8 9">SLN-3</strain>
    </source>
</reference>
<organism evidence="8 9">
    <name type="scientific">Arthrobacter crusticola</name>
    <dbReference type="NCBI Taxonomy" id="2547960"/>
    <lineage>
        <taxon>Bacteria</taxon>
        <taxon>Bacillati</taxon>
        <taxon>Actinomycetota</taxon>
        <taxon>Actinomycetes</taxon>
        <taxon>Micrococcales</taxon>
        <taxon>Micrococcaceae</taxon>
        <taxon>Arthrobacter</taxon>
    </lineage>
</organism>
<evidence type="ECO:0000256" key="5">
    <source>
        <dbReference type="ARBA" id="ARBA00023136"/>
    </source>
</evidence>
<dbReference type="RefSeq" id="WP_133404710.1">
    <property type="nucleotide sequence ID" value="NZ_SMTK01000005.1"/>
</dbReference>
<dbReference type="GO" id="GO:0005886">
    <property type="term" value="C:plasma membrane"/>
    <property type="evidence" value="ECO:0007669"/>
    <property type="project" value="UniProtKB-SubCell"/>
</dbReference>
<keyword evidence="9" id="KW-1185">Reference proteome</keyword>
<feature type="transmembrane region" description="Helical" evidence="7">
    <location>
        <begin position="80"/>
        <end position="103"/>
    </location>
</feature>
<dbReference type="Pfam" id="PF09678">
    <property type="entry name" value="Caa3_CtaG"/>
    <property type="match status" value="1"/>
</dbReference>
<evidence type="ECO:0000256" key="7">
    <source>
        <dbReference type="SAM" id="Phobius"/>
    </source>
</evidence>
<feature type="compositionally biased region" description="Basic and acidic residues" evidence="6">
    <location>
        <begin position="277"/>
        <end position="298"/>
    </location>
</feature>
<keyword evidence="4 7" id="KW-1133">Transmembrane helix</keyword>
<keyword evidence="2" id="KW-1003">Cell membrane</keyword>
<feature type="region of interest" description="Disordered" evidence="6">
    <location>
        <begin position="254"/>
        <end position="298"/>
    </location>
</feature>
<feature type="transmembrane region" description="Helical" evidence="7">
    <location>
        <begin position="123"/>
        <end position="144"/>
    </location>
</feature>
<evidence type="ECO:0000256" key="6">
    <source>
        <dbReference type="SAM" id="MobiDB-lite"/>
    </source>
</evidence>
<dbReference type="OrthoDB" id="5024156at2"/>
<comment type="subcellular location">
    <subcellularLocation>
        <location evidence="1">Cell membrane</location>
        <topology evidence="1">Multi-pass membrane protein</topology>
    </subcellularLocation>
</comment>
<evidence type="ECO:0000256" key="3">
    <source>
        <dbReference type="ARBA" id="ARBA00022692"/>
    </source>
</evidence>
<keyword evidence="5 7" id="KW-0472">Membrane</keyword>
<accession>A0A4V3ALV9</accession>
<comment type="caution">
    <text evidence="8">The sequence shown here is derived from an EMBL/GenBank/DDBJ whole genome shotgun (WGS) entry which is preliminary data.</text>
</comment>
<evidence type="ECO:0000256" key="1">
    <source>
        <dbReference type="ARBA" id="ARBA00004651"/>
    </source>
</evidence>
<keyword evidence="3 7" id="KW-0812">Transmembrane</keyword>
<name>A0A4V3ALV9_9MICC</name>
<feature type="transmembrane region" description="Helical" evidence="7">
    <location>
        <begin position="230"/>
        <end position="250"/>
    </location>
</feature>
<evidence type="ECO:0000313" key="9">
    <source>
        <dbReference type="Proteomes" id="UP000295411"/>
    </source>
</evidence>
<protein>
    <submittedName>
        <fullName evidence="8">Cytochrome c oxidase assembly protein</fullName>
    </submittedName>
</protein>
<proteinExistence type="predicted"/>
<evidence type="ECO:0000256" key="4">
    <source>
        <dbReference type="ARBA" id="ARBA00022989"/>
    </source>
</evidence>
<sequence length="298" mass="30315">MHEHSGAGAGVLLLGALPFLAALVLYLAAAAGARRAGRPWPVYRSVLWSAGVAAAALGFLGPAALGFLGPAPGSFPAHMGSHLLVGMAAPLLLVLAAPVTLALRTLAVGRARRLSGILRSVPLRVLAHPVPAGVLNTGGLWLLYTTPAAGALGSGAGHAGVQLHFLLAGCLFTNAIIGVDPNPHRAGFRLRTAVLLAALAGHGVLAKYLYAYPPPGVPAGEAETGAYLMYYGGALAEAALITVFCAQEYARAHRGGRGAAGGPVSSRVSGGAAAARRPAEDRPVPRRSRRAPEGQRFR</sequence>
<feature type="compositionally biased region" description="Low complexity" evidence="6">
    <location>
        <begin position="262"/>
        <end position="276"/>
    </location>
</feature>
<feature type="transmembrane region" description="Helical" evidence="7">
    <location>
        <begin position="190"/>
        <end position="210"/>
    </location>
</feature>
<feature type="transmembrane region" description="Helical" evidence="7">
    <location>
        <begin position="156"/>
        <end position="178"/>
    </location>
</feature>
<dbReference type="InterPro" id="IPR019108">
    <property type="entry name" value="Caa3_assmbl_CtaG-rel"/>
</dbReference>